<dbReference type="Proteomes" id="UP000775872">
    <property type="component" value="Unassembled WGS sequence"/>
</dbReference>
<evidence type="ECO:0000313" key="3">
    <source>
        <dbReference type="Proteomes" id="UP000775872"/>
    </source>
</evidence>
<proteinExistence type="predicted"/>
<gene>
    <name evidence="2" type="ORF">CSOL1703_00009794</name>
</gene>
<dbReference type="EMBL" id="CABFOC020000005">
    <property type="protein sequence ID" value="CAH0044047.1"/>
    <property type="molecule type" value="Genomic_DNA"/>
</dbReference>
<feature type="region of interest" description="Disordered" evidence="1">
    <location>
        <begin position="22"/>
        <end position="43"/>
    </location>
</feature>
<comment type="caution">
    <text evidence="2">The sequence shown here is derived from an EMBL/GenBank/DDBJ whole genome shotgun (WGS) entry which is preliminary data.</text>
</comment>
<name>A0A9N9W890_9HYPO</name>
<evidence type="ECO:0000313" key="2">
    <source>
        <dbReference type="EMBL" id="CAH0044047.1"/>
    </source>
</evidence>
<evidence type="ECO:0008006" key="4">
    <source>
        <dbReference type="Google" id="ProtNLM"/>
    </source>
</evidence>
<keyword evidence="3" id="KW-1185">Reference proteome</keyword>
<sequence length="331" mass="35500">MASTTSATTTVVATEATSASSIASLPSGKPIDSSAPKSTRPPPSLASLLTAGPYAVDSFLARLHRCLQTRSGADTVLFFICYASRFAGAALEDISRSALRHAAQNLIALAVKLPPSTTVTFDSAPLVSPAAAIALQLSARLKALAATLSEIRTFGRLWGLLGLYFASKNLVKSALAPPAKEGEGNGDGRTRAQARFDTFWAAAQILALVSFQLNENIVYLASKKILGVSPATQGRLGRLSVRSWAAYTFMELARLLIVRQRRAAKTGGGELTAKDAEWRRDWRKDFTRNLSWAPMTYHFSVENGPLNELGISALGLYPAISQMRELWADNA</sequence>
<reference evidence="2 3" key="2">
    <citation type="submission" date="2021-10" db="EMBL/GenBank/DDBJ databases">
        <authorList>
            <person name="Piombo E."/>
        </authorList>
    </citation>
    <scope>NUCLEOTIDE SEQUENCE [LARGE SCALE GENOMIC DNA]</scope>
</reference>
<reference evidence="3" key="1">
    <citation type="submission" date="2019-06" db="EMBL/GenBank/DDBJ databases">
        <authorList>
            <person name="Broberg M."/>
        </authorList>
    </citation>
    <scope>NUCLEOTIDE SEQUENCE [LARGE SCALE GENOMIC DNA]</scope>
</reference>
<dbReference type="PANTHER" id="PTHR12652:SF25">
    <property type="entry name" value="MICROBODY (PEROXISOME) PROLIFERATION PROTEIN PEROXIN 11C (EUROFUNG)"/>
    <property type="match status" value="1"/>
</dbReference>
<protein>
    <recommendedName>
        <fullName evidence="4">Peroxin 11C</fullName>
    </recommendedName>
</protein>
<dbReference type="PANTHER" id="PTHR12652">
    <property type="entry name" value="PEROXISOMAL BIOGENESIS FACTOR 11"/>
    <property type="match status" value="1"/>
</dbReference>
<dbReference type="OrthoDB" id="10005898at2759"/>
<dbReference type="AlphaFoldDB" id="A0A9N9W890"/>
<evidence type="ECO:0000256" key="1">
    <source>
        <dbReference type="SAM" id="MobiDB-lite"/>
    </source>
</evidence>
<accession>A0A9N9W890</accession>
<organism evidence="2 3">
    <name type="scientific">Clonostachys solani</name>
    <dbReference type="NCBI Taxonomy" id="160281"/>
    <lineage>
        <taxon>Eukaryota</taxon>
        <taxon>Fungi</taxon>
        <taxon>Dikarya</taxon>
        <taxon>Ascomycota</taxon>
        <taxon>Pezizomycotina</taxon>
        <taxon>Sordariomycetes</taxon>
        <taxon>Hypocreomycetidae</taxon>
        <taxon>Hypocreales</taxon>
        <taxon>Bionectriaceae</taxon>
        <taxon>Clonostachys</taxon>
    </lineage>
</organism>